<sequence>MELFITDANNNPSLFTKLCIIAPFQKIYNIIQNDFSRNELVQSTTIKIKNSNRKYPLHKLGERIELKFIIENEGPGYAFDVVVELLDIDKGLIPVQPDPFDPTYILCNRTYVYCWVRAMSKDRFCTYT</sequence>
<proteinExistence type="predicted"/>
<name>A0A433N2H7_CHLFR</name>
<reference evidence="1 2" key="1">
    <citation type="journal article" date="2019" name="Genome Biol. Evol.">
        <title>Day and night: Metabolic profiles and evolutionary relationships of six axenic non-marine cyanobacteria.</title>
        <authorList>
            <person name="Will S.E."/>
            <person name="Henke P."/>
            <person name="Boedeker C."/>
            <person name="Huang S."/>
            <person name="Brinkmann H."/>
            <person name="Rohde M."/>
            <person name="Jarek M."/>
            <person name="Friedl T."/>
            <person name="Seufert S."/>
            <person name="Schumacher M."/>
            <person name="Overmann J."/>
            <person name="Neumann-Schaal M."/>
            <person name="Petersen J."/>
        </authorList>
    </citation>
    <scope>NUCLEOTIDE SEQUENCE [LARGE SCALE GENOMIC DNA]</scope>
    <source>
        <strain evidence="1 2">PCC 6912</strain>
    </source>
</reference>
<keyword evidence="2" id="KW-1185">Reference proteome</keyword>
<gene>
    <name evidence="1" type="ORF">PCC6912_48640</name>
</gene>
<comment type="caution">
    <text evidence="1">The sequence shown here is derived from an EMBL/GenBank/DDBJ whole genome shotgun (WGS) entry which is preliminary data.</text>
</comment>
<dbReference type="EMBL" id="RSCJ01000025">
    <property type="protein sequence ID" value="RUR75327.1"/>
    <property type="molecule type" value="Genomic_DNA"/>
</dbReference>
<evidence type="ECO:0000313" key="1">
    <source>
        <dbReference type="EMBL" id="RUR75327.1"/>
    </source>
</evidence>
<accession>A0A433N2H7</accession>
<organism evidence="1 2">
    <name type="scientific">Chlorogloeopsis fritschii PCC 6912</name>
    <dbReference type="NCBI Taxonomy" id="211165"/>
    <lineage>
        <taxon>Bacteria</taxon>
        <taxon>Bacillati</taxon>
        <taxon>Cyanobacteriota</taxon>
        <taxon>Cyanophyceae</taxon>
        <taxon>Nostocales</taxon>
        <taxon>Chlorogloeopsidaceae</taxon>
        <taxon>Chlorogloeopsis</taxon>
    </lineage>
</organism>
<dbReference type="AlphaFoldDB" id="A0A433N2H7"/>
<dbReference type="Proteomes" id="UP000268857">
    <property type="component" value="Unassembled WGS sequence"/>
</dbReference>
<protein>
    <submittedName>
        <fullName evidence="1">Uncharacterized protein</fullName>
    </submittedName>
</protein>
<evidence type="ECO:0000313" key="2">
    <source>
        <dbReference type="Proteomes" id="UP000268857"/>
    </source>
</evidence>